<dbReference type="GO" id="GO:0005634">
    <property type="term" value="C:nucleus"/>
    <property type="evidence" value="ECO:0007669"/>
    <property type="project" value="UniProtKB-SubCell"/>
</dbReference>
<keyword evidence="4" id="KW-0158">Chromosome</keyword>
<dbReference type="PROSITE" id="PS00486">
    <property type="entry name" value="DNA_MISMATCH_REPAIR_2"/>
    <property type="match status" value="1"/>
</dbReference>
<evidence type="ECO:0000313" key="15">
    <source>
        <dbReference type="Proteomes" id="UP000288859"/>
    </source>
</evidence>
<proteinExistence type="inferred from homology"/>
<dbReference type="EMBL" id="NAJM01000047">
    <property type="protein sequence ID" value="RVX67551.1"/>
    <property type="molecule type" value="Genomic_DNA"/>
</dbReference>
<keyword evidence="5" id="KW-0547">Nucleotide-binding</keyword>
<evidence type="ECO:0000256" key="4">
    <source>
        <dbReference type="ARBA" id="ARBA00022454"/>
    </source>
</evidence>
<dbReference type="PANTHER" id="PTHR11361">
    <property type="entry name" value="DNA MISMATCH REPAIR PROTEIN MUTS FAMILY MEMBER"/>
    <property type="match status" value="1"/>
</dbReference>
<dbReference type="GO" id="GO:0005524">
    <property type="term" value="F:ATP binding"/>
    <property type="evidence" value="ECO:0007669"/>
    <property type="project" value="UniProtKB-KW"/>
</dbReference>
<evidence type="ECO:0000256" key="12">
    <source>
        <dbReference type="SAM" id="MobiDB-lite"/>
    </source>
</evidence>
<name>A0A438MUX1_EXOME</name>
<feature type="domain" description="DNA mismatch repair proteins mutS family" evidence="13">
    <location>
        <begin position="788"/>
        <end position="804"/>
    </location>
</feature>
<evidence type="ECO:0000259" key="13">
    <source>
        <dbReference type="PROSITE" id="PS00486"/>
    </source>
</evidence>
<dbReference type="PANTHER" id="PTHR11361:SF20">
    <property type="entry name" value="MUTS PROTEIN HOMOLOG 5"/>
    <property type="match status" value="1"/>
</dbReference>
<dbReference type="InterPro" id="IPR000432">
    <property type="entry name" value="DNA_mismatch_repair_MutS_C"/>
</dbReference>
<dbReference type="InterPro" id="IPR045076">
    <property type="entry name" value="MutS"/>
</dbReference>
<dbReference type="AlphaFoldDB" id="A0A438MUX1"/>
<accession>A0A438MUX1</accession>
<dbReference type="VEuPathDB" id="FungiDB:PV10_03688"/>
<comment type="caution">
    <text evidence="14">The sequence shown here is derived from an EMBL/GenBank/DDBJ whole genome shotgun (WGS) entry which is preliminary data.</text>
</comment>
<dbReference type="InterPro" id="IPR027417">
    <property type="entry name" value="P-loop_NTPase"/>
</dbReference>
<comment type="subcellular location">
    <subcellularLocation>
        <location evidence="2">Chromosome</location>
    </subcellularLocation>
    <subcellularLocation>
        <location evidence="1">Nucleus</location>
    </subcellularLocation>
</comment>
<evidence type="ECO:0000256" key="5">
    <source>
        <dbReference type="ARBA" id="ARBA00022741"/>
    </source>
</evidence>
<evidence type="ECO:0000256" key="2">
    <source>
        <dbReference type="ARBA" id="ARBA00004286"/>
    </source>
</evidence>
<protein>
    <recommendedName>
        <fullName evidence="10">DNA mismatch repair protein MSH5</fullName>
    </recommendedName>
    <alternativeName>
        <fullName evidence="11">MutS protein homolog 5</fullName>
    </alternativeName>
</protein>
<feature type="region of interest" description="Disordered" evidence="12">
    <location>
        <begin position="1"/>
        <end position="81"/>
    </location>
</feature>
<keyword evidence="8" id="KW-0539">Nucleus</keyword>
<evidence type="ECO:0000256" key="6">
    <source>
        <dbReference type="ARBA" id="ARBA00022840"/>
    </source>
</evidence>
<dbReference type="SUPFAM" id="SSF48334">
    <property type="entry name" value="DNA repair protein MutS, domain III"/>
    <property type="match status" value="1"/>
</dbReference>
<evidence type="ECO:0000256" key="7">
    <source>
        <dbReference type="ARBA" id="ARBA00023125"/>
    </source>
</evidence>
<dbReference type="Pfam" id="PF05192">
    <property type="entry name" value="MutS_III"/>
    <property type="match status" value="1"/>
</dbReference>
<dbReference type="GO" id="GO:0006298">
    <property type="term" value="P:mismatch repair"/>
    <property type="evidence" value="ECO:0007669"/>
    <property type="project" value="InterPro"/>
</dbReference>
<dbReference type="SUPFAM" id="SSF52540">
    <property type="entry name" value="P-loop containing nucleoside triphosphate hydrolases"/>
    <property type="match status" value="1"/>
</dbReference>
<reference evidence="14 15" key="1">
    <citation type="submission" date="2017-03" db="EMBL/GenBank/DDBJ databases">
        <title>Genomes of endolithic fungi from Antarctica.</title>
        <authorList>
            <person name="Coleine C."/>
            <person name="Masonjones S."/>
            <person name="Stajich J.E."/>
        </authorList>
    </citation>
    <scope>NUCLEOTIDE SEQUENCE [LARGE SCALE GENOMIC DNA]</scope>
    <source>
        <strain evidence="14 15">CCFEE 6314</strain>
    </source>
</reference>
<evidence type="ECO:0000256" key="10">
    <source>
        <dbReference type="ARBA" id="ARBA00073549"/>
    </source>
</evidence>
<sequence length="994" mass="108793">MQSSHISRDSKPRGHIRASGSRVSRDHSRGGSRIRRHPSPQLSATLKSGQPRRTPLSRPPTSSNDRSSQRPSSRGVEAGFGLSSNDDVLDHVIVAIDVRDKDRVGCACYVASEEKLLCMEEIGGLGSNDIVEKCKHIWAKLRRDSHGLAVKFDLQPTYLLLSSRADSISNATHAQLRQDDSLTHSDDLNQPPPYQVNVRPASDFAIESSVDKLLSLSCVVRGNHRSLFLAPGDAQTLDENMHPLDLGMTTKKGILLQLSSWLDLSNTISVGCAGAVISHLQRTRHSELVSNDPNAPFFGRVSRLEMFSFKGTMMVNKDTLISLQIMQPDTHPNTFNQGPGASAAKESLSLFGLFQPHARCPQGKAELRRIFLRPSLDSQEIIDRLDFISVFMRPENQASCAALSKSLSKVKNMRTVMALLHKGVDGGKQSQNVFTGGVWASLLAFTYHTIDIADALTDVLGSSQLPLVVQALRVLDRARLHGIGKKVHDVVDLEGSADQHRTVVKHGVNLDLDEIKSFYDGMEDILSIKAIEIARAIPPKLNPPLNVVYFPHLGFHLTVPRDTATGNPIYSGDELGWKEMFTTPAQAYFKDHNMVEMDHDLGDLYAAICDLEIEISYNLAQTVLEHEMLLVATSDICGRLDCLLSLTHVAIQYKLTRPVLVDENVVEIKGGRHLLYEMTVPSFVPNDTLLRGGSAHEGDDQRTEKSPNMILLTGPNYSGKSVYQKQVALTVYMAQVGHFVPAEAATLGITDKIFTRITTRESVSRTQSAFMIDMQQMAIALNSCTHRTLVVIDELGKGTDACDGVGLTVGVLNHLQGLGSSMPKAIIATHFHEIFDMDCLGAMEHLSPMQMEVKVRTGQPGHDFGTRDTVAAKNCDQHGSEVTYLYNLRPGRSVASYGIQCAATNGISPEIVERACQLARLAEGGEDLVLTCSALSPSEEGELELAEDTARQFLAWDLDAQGEGRHDQLVSIVEESLGIVSEEASDTNGTRLSA</sequence>
<dbReference type="GO" id="GO:0030983">
    <property type="term" value="F:mismatched DNA binding"/>
    <property type="evidence" value="ECO:0007669"/>
    <property type="project" value="InterPro"/>
</dbReference>
<comment type="similarity">
    <text evidence="3">Belongs to the DNA mismatch repair MutS family.</text>
</comment>
<dbReference type="OrthoDB" id="29596at2759"/>
<keyword evidence="7" id="KW-0238">DNA-binding</keyword>
<dbReference type="Gene3D" id="1.10.1420.10">
    <property type="match status" value="1"/>
</dbReference>
<dbReference type="InterPro" id="IPR036187">
    <property type="entry name" value="DNA_mismatch_repair_MutS_sf"/>
</dbReference>
<evidence type="ECO:0000256" key="1">
    <source>
        <dbReference type="ARBA" id="ARBA00004123"/>
    </source>
</evidence>
<dbReference type="Pfam" id="PF00488">
    <property type="entry name" value="MutS_V"/>
    <property type="match status" value="1"/>
</dbReference>
<organism evidence="14 15">
    <name type="scientific">Exophiala mesophila</name>
    <name type="common">Black yeast-like fungus</name>
    <dbReference type="NCBI Taxonomy" id="212818"/>
    <lineage>
        <taxon>Eukaryota</taxon>
        <taxon>Fungi</taxon>
        <taxon>Dikarya</taxon>
        <taxon>Ascomycota</taxon>
        <taxon>Pezizomycotina</taxon>
        <taxon>Eurotiomycetes</taxon>
        <taxon>Chaetothyriomycetidae</taxon>
        <taxon>Chaetothyriales</taxon>
        <taxon>Herpotrichiellaceae</taxon>
        <taxon>Exophiala</taxon>
    </lineage>
</organism>
<dbReference type="SMART" id="SM00533">
    <property type="entry name" value="MUTSd"/>
    <property type="match status" value="1"/>
</dbReference>
<dbReference type="GO" id="GO:0140664">
    <property type="term" value="F:ATP-dependent DNA damage sensor activity"/>
    <property type="evidence" value="ECO:0007669"/>
    <property type="project" value="InterPro"/>
</dbReference>
<keyword evidence="9" id="KW-0469">Meiosis</keyword>
<dbReference type="GO" id="GO:0005694">
    <property type="term" value="C:chromosome"/>
    <property type="evidence" value="ECO:0007669"/>
    <property type="project" value="UniProtKB-SubCell"/>
</dbReference>
<feature type="compositionally biased region" description="Low complexity" evidence="12">
    <location>
        <begin position="51"/>
        <end position="74"/>
    </location>
</feature>
<dbReference type="SMART" id="SM00534">
    <property type="entry name" value="MUTSac"/>
    <property type="match status" value="1"/>
</dbReference>
<evidence type="ECO:0000256" key="3">
    <source>
        <dbReference type="ARBA" id="ARBA00006271"/>
    </source>
</evidence>
<feature type="compositionally biased region" description="Basic and acidic residues" evidence="12">
    <location>
        <begin position="1"/>
        <end position="12"/>
    </location>
</feature>
<keyword evidence="6" id="KW-0067">ATP-binding</keyword>
<evidence type="ECO:0000256" key="9">
    <source>
        <dbReference type="ARBA" id="ARBA00023254"/>
    </source>
</evidence>
<gene>
    <name evidence="14" type="ORF">B0A52_08904</name>
</gene>
<dbReference type="InterPro" id="IPR007696">
    <property type="entry name" value="DNA_mismatch_repair_MutS_core"/>
</dbReference>
<dbReference type="GO" id="GO:0051026">
    <property type="term" value="P:chiasma assembly"/>
    <property type="evidence" value="ECO:0007669"/>
    <property type="project" value="TreeGrafter"/>
</dbReference>
<dbReference type="Gene3D" id="3.40.50.300">
    <property type="entry name" value="P-loop containing nucleotide triphosphate hydrolases"/>
    <property type="match status" value="1"/>
</dbReference>
<evidence type="ECO:0000256" key="8">
    <source>
        <dbReference type="ARBA" id="ARBA00023242"/>
    </source>
</evidence>
<evidence type="ECO:0000256" key="11">
    <source>
        <dbReference type="ARBA" id="ARBA00077470"/>
    </source>
</evidence>
<dbReference type="FunFam" id="3.40.50.300:FF:001067">
    <property type="entry name" value="DNA mismatch repair protein MSH5"/>
    <property type="match status" value="1"/>
</dbReference>
<evidence type="ECO:0000313" key="14">
    <source>
        <dbReference type="EMBL" id="RVX67551.1"/>
    </source>
</evidence>
<dbReference type="Proteomes" id="UP000288859">
    <property type="component" value="Unassembled WGS sequence"/>
</dbReference>